<dbReference type="AlphaFoldDB" id="A0A1I0HUK6"/>
<comment type="similarity">
    <text evidence="1 7">Belongs to the cytochrome P450 family.</text>
</comment>
<evidence type="ECO:0000256" key="5">
    <source>
        <dbReference type="ARBA" id="ARBA00023004"/>
    </source>
</evidence>
<dbReference type="InterPro" id="IPR036396">
    <property type="entry name" value="Cyt_P450_sf"/>
</dbReference>
<dbReference type="SUPFAM" id="SSF48264">
    <property type="entry name" value="Cytochrome P450"/>
    <property type="match status" value="1"/>
</dbReference>
<accession>A0A1I0HUK6</accession>
<dbReference type="PRINTS" id="PR00359">
    <property type="entry name" value="BP450"/>
</dbReference>
<protein>
    <submittedName>
        <fullName evidence="8">Cytochrome P450</fullName>
    </submittedName>
</protein>
<evidence type="ECO:0000313" key="9">
    <source>
        <dbReference type="Proteomes" id="UP000199361"/>
    </source>
</evidence>
<dbReference type="FunFam" id="1.10.630.10:FF:000018">
    <property type="entry name" value="Cytochrome P450 monooxygenase"/>
    <property type="match status" value="1"/>
</dbReference>
<dbReference type="OrthoDB" id="4133219at2"/>
<reference evidence="8 9" key="1">
    <citation type="submission" date="2016-10" db="EMBL/GenBank/DDBJ databases">
        <authorList>
            <person name="de Groot N.N."/>
        </authorList>
    </citation>
    <scope>NUCLEOTIDE SEQUENCE [LARGE SCALE GENOMIC DNA]</scope>
    <source>
        <strain evidence="8 9">CGMCC 4.5598</strain>
    </source>
</reference>
<proteinExistence type="inferred from homology"/>
<evidence type="ECO:0000256" key="7">
    <source>
        <dbReference type="RuleBase" id="RU000461"/>
    </source>
</evidence>
<dbReference type="GO" id="GO:0004497">
    <property type="term" value="F:monooxygenase activity"/>
    <property type="evidence" value="ECO:0007669"/>
    <property type="project" value="UniProtKB-KW"/>
</dbReference>
<dbReference type="PROSITE" id="PS00086">
    <property type="entry name" value="CYTOCHROME_P450"/>
    <property type="match status" value="1"/>
</dbReference>
<dbReference type="Proteomes" id="UP000199361">
    <property type="component" value="Unassembled WGS sequence"/>
</dbReference>
<dbReference type="InterPro" id="IPR001128">
    <property type="entry name" value="Cyt_P450"/>
</dbReference>
<dbReference type="Pfam" id="PF00067">
    <property type="entry name" value="p450"/>
    <property type="match status" value="1"/>
</dbReference>
<dbReference type="STRING" id="568860.SAMN05421811_104474"/>
<dbReference type="Gene3D" id="1.10.630.10">
    <property type="entry name" value="Cytochrome P450"/>
    <property type="match status" value="1"/>
</dbReference>
<sequence>MSESSVMPLHMRRAQFDPAPDLAAAREESGVTRIKTAFGADAWLVSRHAYVREVLGDAERFPIAKQTIARLPGAPEMTPEQLAKINAGNLLGQDPPEHTRLRRMLTPEFTLRRMRRMEPRVKAIIDEHLDAMEAAGAGVDLVPAFALPIPSLVICELLGVPYEDRAGFQERTSRMLDVTVPAEERVALQFQGRAYMEDLVGRIQADPGEDLLGMLVREHGDDLTKDELIGIGSLLLFAGHETTSNMLSLGTLALLRHPEQLDLLRKEPERIEATVEELLRWLSIVHSGTTKVAATETRLGDTVIAAGDLVICSLPTANRDSGAVPDADRFDLTRGDHGHLAFGHGIHHCLGAPLARMELKMAFPALFQRFPGLRVADGAEPVFRSFSVVYGLSSLPVAW</sequence>
<dbReference type="InterPro" id="IPR017972">
    <property type="entry name" value="Cyt_P450_CS"/>
</dbReference>
<dbReference type="RefSeq" id="WP_091081535.1">
    <property type="nucleotide sequence ID" value="NZ_FOHX01000004.1"/>
</dbReference>
<dbReference type="PANTHER" id="PTHR46696:SF1">
    <property type="entry name" value="CYTOCHROME P450 YJIB-RELATED"/>
    <property type="match status" value="1"/>
</dbReference>
<keyword evidence="5 7" id="KW-0408">Iron</keyword>
<dbReference type="PANTHER" id="PTHR46696">
    <property type="entry name" value="P450, PUTATIVE (EUROFUNG)-RELATED"/>
    <property type="match status" value="1"/>
</dbReference>
<keyword evidence="3 7" id="KW-0479">Metal-binding</keyword>
<evidence type="ECO:0000313" key="8">
    <source>
        <dbReference type="EMBL" id="SET86942.1"/>
    </source>
</evidence>
<keyword evidence="6 7" id="KW-0503">Monooxygenase</keyword>
<dbReference type="InterPro" id="IPR002397">
    <property type="entry name" value="Cyt_P450_B"/>
</dbReference>
<keyword evidence="2 7" id="KW-0349">Heme</keyword>
<organism evidence="8 9">
    <name type="scientific">Nonomuraea wenchangensis</name>
    <dbReference type="NCBI Taxonomy" id="568860"/>
    <lineage>
        <taxon>Bacteria</taxon>
        <taxon>Bacillati</taxon>
        <taxon>Actinomycetota</taxon>
        <taxon>Actinomycetes</taxon>
        <taxon>Streptosporangiales</taxon>
        <taxon>Streptosporangiaceae</taxon>
        <taxon>Nonomuraea</taxon>
    </lineage>
</organism>
<evidence type="ECO:0000256" key="4">
    <source>
        <dbReference type="ARBA" id="ARBA00023002"/>
    </source>
</evidence>
<dbReference type="GO" id="GO:0005506">
    <property type="term" value="F:iron ion binding"/>
    <property type="evidence" value="ECO:0007669"/>
    <property type="project" value="InterPro"/>
</dbReference>
<evidence type="ECO:0000256" key="1">
    <source>
        <dbReference type="ARBA" id="ARBA00010617"/>
    </source>
</evidence>
<dbReference type="EMBL" id="FOHX01000004">
    <property type="protein sequence ID" value="SET86942.1"/>
    <property type="molecule type" value="Genomic_DNA"/>
</dbReference>
<evidence type="ECO:0000256" key="6">
    <source>
        <dbReference type="ARBA" id="ARBA00023033"/>
    </source>
</evidence>
<evidence type="ECO:0000256" key="3">
    <source>
        <dbReference type="ARBA" id="ARBA00022723"/>
    </source>
</evidence>
<dbReference type="PRINTS" id="PR00385">
    <property type="entry name" value="P450"/>
</dbReference>
<dbReference type="GO" id="GO:0020037">
    <property type="term" value="F:heme binding"/>
    <property type="evidence" value="ECO:0007669"/>
    <property type="project" value="InterPro"/>
</dbReference>
<dbReference type="CDD" id="cd11030">
    <property type="entry name" value="CYP105-like"/>
    <property type="match status" value="1"/>
</dbReference>
<evidence type="ECO:0000256" key="2">
    <source>
        <dbReference type="ARBA" id="ARBA00022617"/>
    </source>
</evidence>
<dbReference type="GO" id="GO:0016705">
    <property type="term" value="F:oxidoreductase activity, acting on paired donors, with incorporation or reduction of molecular oxygen"/>
    <property type="evidence" value="ECO:0007669"/>
    <property type="project" value="InterPro"/>
</dbReference>
<keyword evidence="9" id="KW-1185">Reference proteome</keyword>
<keyword evidence="4 7" id="KW-0560">Oxidoreductase</keyword>
<name>A0A1I0HUK6_9ACTN</name>
<gene>
    <name evidence="8" type="ORF">SAMN05421811_104474</name>
</gene>